<proteinExistence type="predicted"/>
<gene>
    <name evidence="2" type="ORF">SAMN05421580_10429</name>
</gene>
<dbReference type="InterPro" id="IPR005135">
    <property type="entry name" value="Endo/exonuclease/phosphatase"/>
</dbReference>
<dbReference type="STRING" id="453582.SAMN05421580_10429"/>
<keyword evidence="2" id="KW-0378">Hydrolase</keyword>
<dbReference type="SUPFAM" id="SSF56219">
    <property type="entry name" value="DNase I-like"/>
    <property type="match status" value="1"/>
</dbReference>
<keyword evidence="2" id="KW-0540">Nuclease</keyword>
<evidence type="ECO:0000313" key="3">
    <source>
        <dbReference type="Proteomes" id="UP000186221"/>
    </source>
</evidence>
<dbReference type="Gene3D" id="3.60.10.10">
    <property type="entry name" value="Endonuclease/exonuclease/phosphatase"/>
    <property type="match status" value="1"/>
</dbReference>
<reference evidence="3" key="1">
    <citation type="submission" date="2017-01" db="EMBL/GenBank/DDBJ databases">
        <authorList>
            <person name="Varghese N."/>
            <person name="Submissions S."/>
        </authorList>
    </citation>
    <scope>NUCLEOTIDE SEQUENCE [LARGE SCALE GENOMIC DNA]</scope>
    <source>
        <strain evidence="3">DSM 19945</strain>
    </source>
</reference>
<dbReference type="InterPro" id="IPR036691">
    <property type="entry name" value="Endo/exonu/phosph_ase_sf"/>
</dbReference>
<keyword evidence="2" id="KW-0269">Exonuclease</keyword>
<dbReference type="AlphaFoldDB" id="A0A1N7LE59"/>
<name>A0A1N7LE59_9RHOB</name>
<organism evidence="2 3">
    <name type="scientific">Rhodobacter aestuarii</name>
    <dbReference type="NCBI Taxonomy" id="453582"/>
    <lineage>
        <taxon>Bacteria</taxon>
        <taxon>Pseudomonadati</taxon>
        <taxon>Pseudomonadota</taxon>
        <taxon>Alphaproteobacteria</taxon>
        <taxon>Rhodobacterales</taxon>
        <taxon>Rhodobacter group</taxon>
        <taxon>Rhodobacter</taxon>
    </lineage>
</organism>
<dbReference type="GO" id="GO:0004527">
    <property type="term" value="F:exonuclease activity"/>
    <property type="evidence" value="ECO:0007669"/>
    <property type="project" value="UniProtKB-KW"/>
</dbReference>
<keyword evidence="3" id="KW-1185">Reference proteome</keyword>
<accession>A0A1N7LE59</accession>
<dbReference type="GO" id="GO:0004519">
    <property type="term" value="F:endonuclease activity"/>
    <property type="evidence" value="ECO:0007669"/>
    <property type="project" value="UniProtKB-KW"/>
</dbReference>
<dbReference type="Proteomes" id="UP000186221">
    <property type="component" value="Unassembled WGS sequence"/>
</dbReference>
<keyword evidence="2" id="KW-0255">Endonuclease</keyword>
<protein>
    <submittedName>
        <fullName evidence="2">Endonuclease/Exonuclease/phosphatase family protein</fullName>
    </submittedName>
</protein>
<evidence type="ECO:0000313" key="2">
    <source>
        <dbReference type="EMBL" id="SIS72108.1"/>
    </source>
</evidence>
<evidence type="ECO:0000259" key="1">
    <source>
        <dbReference type="Pfam" id="PF03372"/>
    </source>
</evidence>
<dbReference type="EMBL" id="FTOG01000004">
    <property type="protein sequence ID" value="SIS72108.1"/>
    <property type="molecule type" value="Genomic_DNA"/>
</dbReference>
<sequence>MVLQQLEPGQDPQIEAAFAVISEAAADILLLTNLDWDYHGETLGALQARLAGQGLDYPFAFAPQPNTGLDTGFDLDGNGRFGEARDAQGYGWFTGQHGMALLSRFPIEAEATQDFSSLLWRDVPQNQISGAALPEGAEDVLRLSSTAHWDVPVQTPEGVLHLWAYAATPPVFDGPEDRNGRRNADENRFWLHYLNGTLPQKPAPEPFVLLGLANLDPNRGEGKRDAILDLLIDPRLQDPAPKGPGAPASNPTATADFGESIGPLRVDYILPAADLTVLDAGLIWPAPAQKGVKRALLWVDLARR</sequence>
<feature type="domain" description="Endonuclease/exonuclease/phosphatase" evidence="1">
    <location>
        <begin position="12"/>
        <end position="287"/>
    </location>
</feature>
<dbReference type="Pfam" id="PF03372">
    <property type="entry name" value="Exo_endo_phos"/>
    <property type="match status" value="1"/>
</dbReference>